<feature type="compositionally biased region" description="Polar residues" evidence="2">
    <location>
        <begin position="1"/>
        <end position="11"/>
    </location>
</feature>
<evidence type="ECO:0000256" key="2">
    <source>
        <dbReference type="SAM" id="MobiDB-lite"/>
    </source>
</evidence>
<name>A0A8S0YQH2_ARCPL</name>
<feature type="region of interest" description="Disordered" evidence="2">
    <location>
        <begin position="1"/>
        <end position="35"/>
    </location>
</feature>
<feature type="region of interest" description="Disordered" evidence="2">
    <location>
        <begin position="70"/>
        <end position="93"/>
    </location>
</feature>
<feature type="compositionally biased region" description="Basic and acidic residues" evidence="2">
    <location>
        <begin position="17"/>
        <end position="35"/>
    </location>
</feature>
<protein>
    <submittedName>
        <fullName evidence="3">Uncharacterized protein</fullName>
    </submittedName>
</protein>
<proteinExistence type="predicted"/>
<dbReference type="OrthoDB" id="6668876at2759"/>
<feature type="coiled-coil region" evidence="1">
    <location>
        <begin position="41"/>
        <end position="68"/>
    </location>
</feature>
<gene>
    <name evidence="3" type="ORF">APLA_LOCUS906</name>
</gene>
<sequence>KYKPANFSQNGMPPKTNAERQKAYRERLEKDKPSKYGELRVKHLEKVKENIKKKKEILTEEEKQELRAKWRQANAKRAERKKRPTLRQNTITH</sequence>
<comment type="caution">
    <text evidence="3">The sequence shown here is derived from an EMBL/GenBank/DDBJ whole genome shotgun (WGS) entry which is preliminary data.</text>
</comment>
<evidence type="ECO:0000313" key="3">
    <source>
        <dbReference type="EMBL" id="CAB3221601.1"/>
    </source>
</evidence>
<organism evidence="3 4">
    <name type="scientific">Arctia plantaginis</name>
    <name type="common">Wood tiger moth</name>
    <name type="synonym">Phalaena plantaginis</name>
    <dbReference type="NCBI Taxonomy" id="874455"/>
    <lineage>
        <taxon>Eukaryota</taxon>
        <taxon>Metazoa</taxon>
        <taxon>Ecdysozoa</taxon>
        <taxon>Arthropoda</taxon>
        <taxon>Hexapoda</taxon>
        <taxon>Insecta</taxon>
        <taxon>Pterygota</taxon>
        <taxon>Neoptera</taxon>
        <taxon>Endopterygota</taxon>
        <taxon>Lepidoptera</taxon>
        <taxon>Glossata</taxon>
        <taxon>Ditrysia</taxon>
        <taxon>Noctuoidea</taxon>
        <taxon>Erebidae</taxon>
        <taxon>Arctiinae</taxon>
        <taxon>Arctia</taxon>
    </lineage>
</organism>
<dbReference type="AlphaFoldDB" id="A0A8S0YQH2"/>
<evidence type="ECO:0000313" key="4">
    <source>
        <dbReference type="Proteomes" id="UP000494256"/>
    </source>
</evidence>
<reference evidence="3 4" key="1">
    <citation type="submission" date="2020-04" db="EMBL/GenBank/DDBJ databases">
        <authorList>
            <person name="Wallbank WR R."/>
            <person name="Pardo Diaz C."/>
            <person name="Kozak K."/>
            <person name="Martin S."/>
            <person name="Jiggins C."/>
            <person name="Moest M."/>
            <person name="Warren A I."/>
            <person name="Byers J.R.P. K."/>
            <person name="Montejo-Kovacevich G."/>
            <person name="Yen C E."/>
        </authorList>
    </citation>
    <scope>NUCLEOTIDE SEQUENCE [LARGE SCALE GENOMIC DNA]</scope>
</reference>
<accession>A0A8S0YQH2</accession>
<feature type="non-terminal residue" evidence="3">
    <location>
        <position position="1"/>
    </location>
</feature>
<dbReference type="EMBL" id="CADEBD010000046">
    <property type="protein sequence ID" value="CAB3221601.1"/>
    <property type="molecule type" value="Genomic_DNA"/>
</dbReference>
<evidence type="ECO:0000256" key="1">
    <source>
        <dbReference type="SAM" id="Coils"/>
    </source>
</evidence>
<keyword evidence="1" id="KW-0175">Coiled coil</keyword>
<dbReference type="Proteomes" id="UP000494256">
    <property type="component" value="Unassembled WGS sequence"/>
</dbReference>